<dbReference type="Proteomes" id="UP000749646">
    <property type="component" value="Unassembled WGS sequence"/>
</dbReference>
<feature type="compositionally biased region" description="Low complexity" evidence="1">
    <location>
        <begin position="7"/>
        <end position="17"/>
    </location>
</feature>
<comment type="caution">
    <text evidence="2">The sequence shown here is derived from an EMBL/GenBank/DDBJ whole genome shotgun (WGS) entry which is preliminary data.</text>
</comment>
<feature type="compositionally biased region" description="Acidic residues" evidence="1">
    <location>
        <begin position="45"/>
        <end position="58"/>
    </location>
</feature>
<dbReference type="EMBL" id="JAAAHW010000882">
    <property type="protein sequence ID" value="KAF9998269.1"/>
    <property type="molecule type" value="Genomic_DNA"/>
</dbReference>
<reference evidence="2" key="1">
    <citation type="journal article" date="2020" name="Fungal Divers.">
        <title>Resolving the Mortierellaceae phylogeny through synthesis of multi-gene phylogenetics and phylogenomics.</title>
        <authorList>
            <person name="Vandepol N."/>
            <person name="Liber J."/>
            <person name="Desiro A."/>
            <person name="Na H."/>
            <person name="Kennedy M."/>
            <person name="Barry K."/>
            <person name="Grigoriev I.V."/>
            <person name="Miller A.N."/>
            <person name="O'Donnell K."/>
            <person name="Stajich J.E."/>
            <person name="Bonito G."/>
        </authorList>
    </citation>
    <scope>NUCLEOTIDE SEQUENCE</scope>
    <source>
        <strain evidence="2">MES-2147</strain>
    </source>
</reference>
<sequence>MHANPVQEYPQQQQQPELTEATGMSTGKEAAELKSSTQDLQGFDNPEEYDNSESDDDDVPQKSAPKTKAKAKKRSLENIAPPLPGFGNPLFEKESAICVRIVLVPTVEDQVVMD</sequence>
<proteinExistence type="predicted"/>
<feature type="region of interest" description="Disordered" evidence="1">
    <location>
        <begin position="1"/>
        <end position="88"/>
    </location>
</feature>
<gene>
    <name evidence="2" type="ORF">BGZ65_006218</name>
</gene>
<name>A0A9P6MG37_9FUNG</name>
<evidence type="ECO:0000313" key="3">
    <source>
        <dbReference type="Proteomes" id="UP000749646"/>
    </source>
</evidence>
<dbReference type="AlphaFoldDB" id="A0A9P6MG37"/>
<keyword evidence="3" id="KW-1185">Reference proteome</keyword>
<evidence type="ECO:0000313" key="2">
    <source>
        <dbReference type="EMBL" id="KAF9998269.1"/>
    </source>
</evidence>
<organism evidence="2 3">
    <name type="scientific">Modicella reniformis</name>
    <dbReference type="NCBI Taxonomy" id="1440133"/>
    <lineage>
        <taxon>Eukaryota</taxon>
        <taxon>Fungi</taxon>
        <taxon>Fungi incertae sedis</taxon>
        <taxon>Mucoromycota</taxon>
        <taxon>Mortierellomycotina</taxon>
        <taxon>Mortierellomycetes</taxon>
        <taxon>Mortierellales</taxon>
        <taxon>Mortierellaceae</taxon>
        <taxon>Modicella</taxon>
    </lineage>
</organism>
<evidence type="ECO:0000256" key="1">
    <source>
        <dbReference type="SAM" id="MobiDB-lite"/>
    </source>
</evidence>
<protein>
    <submittedName>
        <fullName evidence="2">Uncharacterized protein</fullName>
    </submittedName>
</protein>
<accession>A0A9P6MG37</accession>
<dbReference type="OrthoDB" id="118154at2759"/>